<feature type="domain" description="G-protein coupled receptors family 1 profile" evidence="7">
    <location>
        <begin position="68"/>
        <end position="344"/>
    </location>
</feature>
<organism evidence="8 9">
    <name type="scientific">Paralvinella palmiformis</name>
    <dbReference type="NCBI Taxonomy" id="53620"/>
    <lineage>
        <taxon>Eukaryota</taxon>
        <taxon>Metazoa</taxon>
        <taxon>Spiralia</taxon>
        <taxon>Lophotrochozoa</taxon>
        <taxon>Annelida</taxon>
        <taxon>Polychaeta</taxon>
        <taxon>Sedentaria</taxon>
        <taxon>Canalipalpata</taxon>
        <taxon>Terebellida</taxon>
        <taxon>Terebelliformia</taxon>
        <taxon>Alvinellidae</taxon>
        <taxon>Paralvinella</taxon>
    </lineage>
</organism>
<name>A0AAD9IVP5_9ANNE</name>
<keyword evidence="9" id="KW-1185">Reference proteome</keyword>
<reference evidence="8" key="1">
    <citation type="journal article" date="2023" name="Mol. Biol. Evol.">
        <title>Third-Generation Sequencing Reveals the Adaptive Role of the Epigenome in Three Deep-Sea Polychaetes.</title>
        <authorList>
            <person name="Perez M."/>
            <person name="Aroh O."/>
            <person name="Sun Y."/>
            <person name="Lan Y."/>
            <person name="Juniper S.K."/>
            <person name="Young C.R."/>
            <person name="Angers B."/>
            <person name="Qian P.Y."/>
        </authorList>
    </citation>
    <scope>NUCLEOTIDE SEQUENCE</scope>
    <source>
        <strain evidence="8">P08H-3</strain>
    </source>
</reference>
<evidence type="ECO:0000256" key="6">
    <source>
        <dbReference type="SAM" id="Phobius"/>
    </source>
</evidence>
<feature type="transmembrane region" description="Helical" evidence="6">
    <location>
        <begin position="184"/>
        <end position="206"/>
    </location>
</feature>
<comment type="caution">
    <text evidence="8">The sequence shown here is derived from an EMBL/GenBank/DDBJ whole genome shotgun (WGS) entry which is preliminary data.</text>
</comment>
<dbReference type="Pfam" id="PF00001">
    <property type="entry name" value="7tm_1"/>
    <property type="match status" value="1"/>
</dbReference>
<dbReference type="Gene3D" id="1.20.1070.10">
    <property type="entry name" value="Rhodopsin 7-helix transmembrane proteins"/>
    <property type="match status" value="1"/>
</dbReference>
<gene>
    <name evidence="8" type="ORF">LSH36_1203g00003</name>
</gene>
<evidence type="ECO:0000259" key="7">
    <source>
        <dbReference type="PROSITE" id="PS50262"/>
    </source>
</evidence>
<dbReference type="PANTHER" id="PTHR46641:SF2">
    <property type="entry name" value="FMRFAMIDE RECEPTOR"/>
    <property type="match status" value="1"/>
</dbReference>
<proteinExistence type="predicted"/>
<evidence type="ECO:0000256" key="5">
    <source>
        <dbReference type="SAM" id="MobiDB-lite"/>
    </source>
</evidence>
<evidence type="ECO:0000256" key="1">
    <source>
        <dbReference type="ARBA" id="ARBA00004370"/>
    </source>
</evidence>
<dbReference type="AlphaFoldDB" id="A0AAD9IVP5"/>
<evidence type="ECO:0000256" key="2">
    <source>
        <dbReference type="ARBA" id="ARBA00022692"/>
    </source>
</evidence>
<protein>
    <recommendedName>
        <fullName evidence="7">G-protein coupled receptors family 1 profile domain-containing protein</fullName>
    </recommendedName>
</protein>
<dbReference type="SUPFAM" id="SSF81321">
    <property type="entry name" value="Family A G protein-coupled receptor-like"/>
    <property type="match status" value="1"/>
</dbReference>
<evidence type="ECO:0000256" key="4">
    <source>
        <dbReference type="ARBA" id="ARBA00023136"/>
    </source>
</evidence>
<evidence type="ECO:0000313" key="9">
    <source>
        <dbReference type="Proteomes" id="UP001208570"/>
    </source>
</evidence>
<dbReference type="PANTHER" id="PTHR46641">
    <property type="entry name" value="FMRFAMIDE RECEPTOR-RELATED"/>
    <property type="match status" value="1"/>
</dbReference>
<dbReference type="Proteomes" id="UP001208570">
    <property type="component" value="Unassembled WGS sequence"/>
</dbReference>
<accession>A0AAD9IVP5</accession>
<dbReference type="CDD" id="cd14978">
    <property type="entry name" value="7tmA_FMRFamide_R-like"/>
    <property type="match status" value="1"/>
</dbReference>
<feature type="transmembrane region" description="Helical" evidence="6">
    <location>
        <begin position="322"/>
        <end position="347"/>
    </location>
</feature>
<feature type="transmembrane region" description="Helical" evidence="6">
    <location>
        <begin position="57"/>
        <end position="77"/>
    </location>
</feature>
<dbReference type="GO" id="GO:0004930">
    <property type="term" value="F:G protein-coupled receptor activity"/>
    <property type="evidence" value="ECO:0007669"/>
    <property type="project" value="InterPro"/>
</dbReference>
<dbReference type="PROSITE" id="PS50262">
    <property type="entry name" value="G_PROTEIN_RECEP_F1_2"/>
    <property type="match status" value="1"/>
</dbReference>
<dbReference type="GO" id="GO:0016020">
    <property type="term" value="C:membrane"/>
    <property type="evidence" value="ECO:0007669"/>
    <property type="project" value="UniProtKB-SubCell"/>
</dbReference>
<dbReference type="PRINTS" id="PR00237">
    <property type="entry name" value="GPCRRHODOPSN"/>
</dbReference>
<keyword evidence="2 6" id="KW-0812">Transmembrane</keyword>
<sequence>MAYLPCILEWHNINSTSPSSATDRNSSTSNRSLDIFVPGLPAPQEYADISYIISSRVVVLICAFGIIGNILTFWLLLRRCRRLTRRRLHSAASSHSAPSDVWCFIALSVSDFLFCVCLLPQWFKDVNMTLYRDYSYMLVYERYEEPVLNTFVMSSTWLTVSMTVNRYLHLSHPIWAMRYLRRNFLLIAIFISVLFSVLFNIPRYWFVTVDHYRCYEPKDLSRTYFLYWLQSAERSWETTYRWCYFIVGIIFPLCSLCYSNTRIIMAVCRSKGVEQRRVQERSIITRTLISVVLFYVCLVSPAELLKFFEGPISGYYSSPGTYGLVLSIANILQAINFSCNFLPYLIIDKTIRDAFLQAACRQRPEEWQATSGVRPHQPSLYEGVSGRREPRRNTTVHTTCSLCTSHGPCTVEMTRLTGPSNGTAKTRNANIN</sequence>
<feature type="region of interest" description="Disordered" evidence="5">
    <location>
        <begin position="371"/>
        <end position="390"/>
    </location>
</feature>
<dbReference type="InterPro" id="IPR017452">
    <property type="entry name" value="GPCR_Rhodpsn_7TM"/>
</dbReference>
<evidence type="ECO:0000313" key="8">
    <source>
        <dbReference type="EMBL" id="KAK2140930.1"/>
    </source>
</evidence>
<dbReference type="EMBL" id="JAODUP010001203">
    <property type="protein sequence ID" value="KAK2140930.1"/>
    <property type="molecule type" value="Genomic_DNA"/>
</dbReference>
<keyword evidence="3 6" id="KW-1133">Transmembrane helix</keyword>
<evidence type="ECO:0000256" key="3">
    <source>
        <dbReference type="ARBA" id="ARBA00022989"/>
    </source>
</evidence>
<dbReference type="InterPro" id="IPR000276">
    <property type="entry name" value="GPCR_Rhodpsn"/>
</dbReference>
<dbReference type="InterPro" id="IPR052954">
    <property type="entry name" value="GPCR-Ligand_Int"/>
</dbReference>
<keyword evidence="4 6" id="KW-0472">Membrane</keyword>
<comment type="subcellular location">
    <subcellularLocation>
        <location evidence="1">Membrane</location>
    </subcellularLocation>
</comment>
<feature type="transmembrane region" description="Helical" evidence="6">
    <location>
        <begin position="239"/>
        <end position="261"/>
    </location>
</feature>
<feature type="transmembrane region" description="Helical" evidence="6">
    <location>
        <begin position="282"/>
        <end position="302"/>
    </location>
</feature>